<keyword evidence="4" id="KW-1185">Reference proteome</keyword>
<dbReference type="HOGENOM" id="CLU_862790_0_0_5"/>
<protein>
    <submittedName>
        <fullName evidence="3">HIT domain protein</fullName>
    </submittedName>
</protein>
<evidence type="ECO:0000313" key="4">
    <source>
        <dbReference type="Proteomes" id="UP000009286"/>
    </source>
</evidence>
<dbReference type="eggNOG" id="COG0537">
    <property type="taxonomic scope" value="Bacteria"/>
</dbReference>
<reference evidence="3 4" key="1">
    <citation type="journal article" date="2011" name="BMC Genomics">
        <title>Genomic insights into an obligate epibiotic bacterial predator: Micavibrio aeruginosavorus ARL-13.</title>
        <authorList>
            <person name="Wang Z."/>
            <person name="Kadouri D."/>
            <person name="Wu M."/>
        </authorList>
    </citation>
    <scope>NUCLEOTIDE SEQUENCE [LARGE SCALE GENOMIC DNA]</scope>
    <source>
        <strain evidence="3 4">ARL-13</strain>
    </source>
</reference>
<dbReference type="InterPro" id="IPR036265">
    <property type="entry name" value="HIT-like_sf"/>
</dbReference>
<dbReference type="Pfam" id="PF01230">
    <property type="entry name" value="HIT"/>
    <property type="match status" value="2"/>
</dbReference>
<feature type="domain" description="HIT" evidence="2">
    <location>
        <begin position="18"/>
        <end position="128"/>
    </location>
</feature>
<sequence length="322" mass="36114">MNPIKPTFYNAARDRMPEGMRPSPFTDRSDWLGQGELTFAVSNGFPSTVGHTLVLPRDFGTYRFTDLARDELVEHFRMFKTLTAAFNAHFKPDGYNVGWNIGFHGGQSIAHAHMHIMPRYNTVNRMHKINPLGGLVRMPFHTIPDFYNHATKSTQRALEKNVTTMMPLVARNDLAYAVNLPRDAAVARGHSVVLPHAHRKSLLDCSEGEFLAQLELALEIMAMQQAGTTPPDGYNIGWDVGRAGGQMMDRAYLHVLPRYAGDMDSPRGGIVRLIPQAAWPNSTDYYDAKNVGKDVVLKDIVTFPFDFWDSPARSNVMDLKPV</sequence>
<dbReference type="STRING" id="856793.MICA_1630"/>
<dbReference type="PROSITE" id="PS51084">
    <property type="entry name" value="HIT_2"/>
    <property type="match status" value="2"/>
</dbReference>
<dbReference type="Gene3D" id="3.30.428.10">
    <property type="entry name" value="HIT-like"/>
    <property type="match status" value="2"/>
</dbReference>
<feature type="domain" description="HIT" evidence="2">
    <location>
        <begin position="189"/>
        <end position="265"/>
    </location>
</feature>
<dbReference type="OrthoDB" id="9784774at2"/>
<dbReference type="InterPro" id="IPR011146">
    <property type="entry name" value="HIT-like"/>
</dbReference>
<feature type="short sequence motif" description="Histidine triad motif" evidence="1">
    <location>
        <begin position="111"/>
        <end position="115"/>
    </location>
</feature>
<name>G2KQL6_MICAA</name>
<dbReference type="SUPFAM" id="SSF54197">
    <property type="entry name" value="HIT-like"/>
    <property type="match status" value="2"/>
</dbReference>
<dbReference type="Proteomes" id="UP000009286">
    <property type="component" value="Chromosome"/>
</dbReference>
<organism evidence="3 4">
    <name type="scientific">Micavibrio aeruginosavorus (strain ARL-13)</name>
    <dbReference type="NCBI Taxonomy" id="856793"/>
    <lineage>
        <taxon>Bacteria</taxon>
        <taxon>Pseudomonadati</taxon>
        <taxon>Bdellovibrionota</taxon>
        <taxon>Bdellovibrionia</taxon>
        <taxon>Bdellovibrionales</taxon>
        <taxon>Pseudobdellovibrionaceae</taxon>
        <taxon>Micavibrio</taxon>
    </lineage>
</organism>
<dbReference type="PANTHER" id="PTHR42997">
    <property type="entry name" value="HIT FAMILY HYDROLASE"/>
    <property type="match status" value="1"/>
</dbReference>
<evidence type="ECO:0000259" key="2">
    <source>
        <dbReference type="PROSITE" id="PS51084"/>
    </source>
</evidence>
<evidence type="ECO:0000256" key="1">
    <source>
        <dbReference type="PROSITE-ProRule" id="PRU00464"/>
    </source>
</evidence>
<dbReference type="PANTHER" id="PTHR42997:SF1">
    <property type="entry name" value="AP-4-A PHOSPHORYLASE"/>
    <property type="match status" value="1"/>
</dbReference>
<gene>
    <name evidence="3" type="ordered locus">MICA_1630</name>
</gene>
<dbReference type="KEGG" id="mai:MICA_1630"/>
<dbReference type="InterPro" id="IPR052908">
    <property type="entry name" value="AP-4-A_phosphorylase"/>
</dbReference>
<dbReference type="AlphaFoldDB" id="G2KQL6"/>
<dbReference type="EMBL" id="CP002382">
    <property type="protein sequence ID" value="AEP09944.1"/>
    <property type="molecule type" value="Genomic_DNA"/>
</dbReference>
<accession>G2KQL6</accession>
<dbReference type="RefSeq" id="WP_014103167.1">
    <property type="nucleotide sequence ID" value="NC_016026.1"/>
</dbReference>
<proteinExistence type="predicted"/>
<comment type="caution">
    <text evidence="1">Lacks conserved residue(s) required for the propagation of feature annotation.</text>
</comment>
<dbReference type="GO" id="GO:0003824">
    <property type="term" value="F:catalytic activity"/>
    <property type="evidence" value="ECO:0007669"/>
    <property type="project" value="InterPro"/>
</dbReference>
<evidence type="ECO:0000313" key="3">
    <source>
        <dbReference type="EMBL" id="AEP09944.1"/>
    </source>
</evidence>